<protein>
    <submittedName>
        <fullName evidence="2">Uncharacterized protein</fullName>
    </submittedName>
</protein>
<name>A0A4Y2XD20_ARAVE</name>
<organism evidence="2 3">
    <name type="scientific">Araneus ventricosus</name>
    <name type="common">Orbweaver spider</name>
    <name type="synonym">Epeira ventricosa</name>
    <dbReference type="NCBI Taxonomy" id="182803"/>
    <lineage>
        <taxon>Eukaryota</taxon>
        <taxon>Metazoa</taxon>
        <taxon>Ecdysozoa</taxon>
        <taxon>Arthropoda</taxon>
        <taxon>Chelicerata</taxon>
        <taxon>Arachnida</taxon>
        <taxon>Araneae</taxon>
        <taxon>Araneomorphae</taxon>
        <taxon>Entelegynae</taxon>
        <taxon>Araneoidea</taxon>
        <taxon>Araneidae</taxon>
        <taxon>Araneus</taxon>
    </lineage>
</organism>
<reference evidence="2 3" key="1">
    <citation type="journal article" date="2019" name="Sci. Rep.">
        <title>Orb-weaving spider Araneus ventricosus genome elucidates the spidroin gene catalogue.</title>
        <authorList>
            <person name="Kono N."/>
            <person name="Nakamura H."/>
            <person name="Ohtoshi R."/>
            <person name="Moran D.A.P."/>
            <person name="Shinohara A."/>
            <person name="Yoshida Y."/>
            <person name="Fujiwara M."/>
            <person name="Mori M."/>
            <person name="Tomita M."/>
            <person name="Arakawa K."/>
        </authorList>
    </citation>
    <scope>NUCLEOTIDE SEQUENCE [LARGE SCALE GENOMIC DNA]</scope>
</reference>
<dbReference type="EMBL" id="BGPR01073228">
    <property type="protein sequence ID" value="GBO45892.1"/>
    <property type="molecule type" value="Genomic_DNA"/>
</dbReference>
<feature type="transmembrane region" description="Helical" evidence="1">
    <location>
        <begin position="12"/>
        <end position="37"/>
    </location>
</feature>
<gene>
    <name evidence="2" type="ORF">AVEN_25770_1</name>
</gene>
<keyword evidence="1" id="KW-1133">Transmembrane helix</keyword>
<sequence>CAIQFATLSPDAFAYVMLSMFFASVSNTIVLGLPPFVASTWFPSKELSRACAFGVSGNMVRNG</sequence>
<evidence type="ECO:0000313" key="3">
    <source>
        <dbReference type="Proteomes" id="UP000499080"/>
    </source>
</evidence>
<proteinExistence type="predicted"/>
<dbReference type="OrthoDB" id="6435420at2759"/>
<accession>A0A4Y2XD20</accession>
<keyword evidence="3" id="KW-1185">Reference proteome</keyword>
<evidence type="ECO:0000313" key="2">
    <source>
        <dbReference type="EMBL" id="GBO45892.1"/>
    </source>
</evidence>
<dbReference type="AlphaFoldDB" id="A0A4Y2XD20"/>
<comment type="caution">
    <text evidence="2">The sequence shown here is derived from an EMBL/GenBank/DDBJ whole genome shotgun (WGS) entry which is preliminary data.</text>
</comment>
<keyword evidence="1" id="KW-0472">Membrane</keyword>
<dbReference type="Proteomes" id="UP000499080">
    <property type="component" value="Unassembled WGS sequence"/>
</dbReference>
<feature type="non-terminal residue" evidence="2">
    <location>
        <position position="1"/>
    </location>
</feature>
<keyword evidence="1" id="KW-0812">Transmembrane</keyword>
<evidence type="ECO:0000256" key="1">
    <source>
        <dbReference type="SAM" id="Phobius"/>
    </source>
</evidence>